<proteinExistence type="predicted"/>
<evidence type="ECO:0000313" key="1">
    <source>
        <dbReference type="EMBL" id="MBX21157.1"/>
    </source>
</evidence>
<dbReference type="EMBL" id="GGEC01040673">
    <property type="protein sequence ID" value="MBX21157.1"/>
    <property type="molecule type" value="Transcribed_RNA"/>
</dbReference>
<protein>
    <submittedName>
        <fullName evidence="1">Uncharacterized protein</fullName>
    </submittedName>
</protein>
<name>A0A2P2LT72_RHIMU</name>
<sequence>MISPRNTEHNCVEARTTFSRSIAEPNDAHICHYPRTPKVGQSISTVKMMAVHEYKLQLQSCRILSLFLPIHLSLINLVGFQTFRIQKQISKQRGSLRTLLSLRRLSKILPSDVSRKSSAILYSK</sequence>
<accession>A0A2P2LT72</accession>
<organism evidence="1">
    <name type="scientific">Rhizophora mucronata</name>
    <name type="common">Asiatic mangrove</name>
    <dbReference type="NCBI Taxonomy" id="61149"/>
    <lineage>
        <taxon>Eukaryota</taxon>
        <taxon>Viridiplantae</taxon>
        <taxon>Streptophyta</taxon>
        <taxon>Embryophyta</taxon>
        <taxon>Tracheophyta</taxon>
        <taxon>Spermatophyta</taxon>
        <taxon>Magnoliopsida</taxon>
        <taxon>eudicotyledons</taxon>
        <taxon>Gunneridae</taxon>
        <taxon>Pentapetalae</taxon>
        <taxon>rosids</taxon>
        <taxon>fabids</taxon>
        <taxon>Malpighiales</taxon>
        <taxon>Rhizophoraceae</taxon>
        <taxon>Rhizophora</taxon>
    </lineage>
</organism>
<dbReference type="AlphaFoldDB" id="A0A2P2LT72"/>
<reference evidence="1" key="1">
    <citation type="submission" date="2018-02" db="EMBL/GenBank/DDBJ databases">
        <title>Rhizophora mucronata_Transcriptome.</title>
        <authorList>
            <person name="Meera S.P."/>
            <person name="Sreeshan A."/>
            <person name="Augustine A."/>
        </authorList>
    </citation>
    <scope>NUCLEOTIDE SEQUENCE</scope>
    <source>
        <tissue evidence="1">Leaf</tissue>
    </source>
</reference>